<comment type="similarity">
    <text evidence="1">Belongs to the ribosome association toxin RatA family.</text>
</comment>
<dbReference type="InterPro" id="IPR023393">
    <property type="entry name" value="START-like_dom_sf"/>
</dbReference>
<evidence type="ECO:0000256" key="1">
    <source>
        <dbReference type="ARBA" id="ARBA00008918"/>
    </source>
</evidence>
<gene>
    <name evidence="4" type="ORF">LZ012_11515</name>
</gene>
<name>A0ABS9K364_9RHOO</name>
<organism evidence="4 5">
    <name type="scientific">Dechloromonas hankyongensis</name>
    <dbReference type="NCBI Taxonomy" id="2908002"/>
    <lineage>
        <taxon>Bacteria</taxon>
        <taxon>Pseudomonadati</taxon>
        <taxon>Pseudomonadota</taxon>
        <taxon>Betaproteobacteria</taxon>
        <taxon>Rhodocyclales</taxon>
        <taxon>Azonexaceae</taxon>
        <taxon>Dechloromonas</taxon>
    </lineage>
</organism>
<evidence type="ECO:0000313" key="4">
    <source>
        <dbReference type="EMBL" id="MCG2577621.1"/>
    </source>
</evidence>
<dbReference type="RefSeq" id="WP_275710917.1">
    <property type="nucleotide sequence ID" value="NZ_JAKLTN010000002.1"/>
</dbReference>
<feature type="transmembrane region" description="Helical" evidence="2">
    <location>
        <begin position="306"/>
        <end position="325"/>
    </location>
</feature>
<keyword evidence="2" id="KW-0812">Transmembrane</keyword>
<dbReference type="CDD" id="cd07824">
    <property type="entry name" value="SRPBCC_6"/>
    <property type="match status" value="1"/>
</dbReference>
<keyword evidence="2" id="KW-1133">Transmembrane helix</keyword>
<dbReference type="Pfam" id="PF03364">
    <property type="entry name" value="Polyketide_cyc"/>
    <property type="match status" value="1"/>
</dbReference>
<reference evidence="4" key="1">
    <citation type="submission" date="2022-01" db="EMBL/GenBank/DDBJ databases">
        <authorList>
            <person name="Jo J.-H."/>
            <person name="Im W.-T."/>
        </authorList>
    </citation>
    <scope>NUCLEOTIDE SEQUENCE</scope>
    <source>
        <strain evidence="4">XY25</strain>
    </source>
</reference>
<accession>A0ABS9K364</accession>
<sequence>MAEYHLLTIWRINAPLTEVYNAIHDSTRWPEWWPGAEKVEPIASTEGDGVNGICRFSWRGRLPYLIVFDIHATRIKKLVAIEGRATGDLEGVGHWRFSRRGSISIVRFEWHVRSTKWWMNLLAPLARSIFISNHVRLMTQGGEGLAALLRSPLVSQKSIDLMAQDQPPAPDHLRRHQGGRIDPAMVLMAGLFAGTVATLVQLALWWLTDVPLLPTLVRDAHLTAAIAMGPGILASPLATQWEVLMVATLIHFGLSVFYAIVPALIAGRLGALPALVVGSAYGLAIYALNLHGFTAVFPWFAVSRDWPTLAAHAVFGLALFGWCLLSGRRPPPTEISRRQ</sequence>
<keyword evidence="2" id="KW-0472">Membrane</keyword>
<feature type="transmembrane region" description="Helical" evidence="2">
    <location>
        <begin position="184"/>
        <end position="207"/>
    </location>
</feature>
<dbReference type="InterPro" id="IPR005031">
    <property type="entry name" value="COQ10_START"/>
</dbReference>
<feature type="transmembrane region" description="Helical" evidence="2">
    <location>
        <begin position="272"/>
        <end position="300"/>
    </location>
</feature>
<proteinExistence type="inferred from homology"/>
<feature type="domain" description="Coenzyme Q-binding protein COQ10 START" evidence="3">
    <location>
        <begin position="12"/>
        <end position="112"/>
    </location>
</feature>
<evidence type="ECO:0000256" key="2">
    <source>
        <dbReference type="SAM" id="Phobius"/>
    </source>
</evidence>
<feature type="transmembrane region" description="Helical" evidence="2">
    <location>
        <begin position="243"/>
        <end position="265"/>
    </location>
</feature>
<keyword evidence="5" id="KW-1185">Reference proteome</keyword>
<evidence type="ECO:0000313" key="5">
    <source>
        <dbReference type="Proteomes" id="UP001165384"/>
    </source>
</evidence>
<dbReference type="Gene3D" id="3.30.530.20">
    <property type="match status" value="1"/>
</dbReference>
<dbReference type="SUPFAM" id="SSF55961">
    <property type="entry name" value="Bet v1-like"/>
    <property type="match status" value="1"/>
</dbReference>
<evidence type="ECO:0000259" key="3">
    <source>
        <dbReference type="Pfam" id="PF03364"/>
    </source>
</evidence>
<dbReference type="Proteomes" id="UP001165384">
    <property type="component" value="Unassembled WGS sequence"/>
</dbReference>
<protein>
    <submittedName>
        <fullName evidence="4">SRPBCC family protein</fullName>
    </submittedName>
</protein>
<dbReference type="EMBL" id="JAKLTN010000002">
    <property type="protein sequence ID" value="MCG2577621.1"/>
    <property type="molecule type" value="Genomic_DNA"/>
</dbReference>
<comment type="caution">
    <text evidence="4">The sequence shown here is derived from an EMBL/GenBank/DDBJ whole genome shotgun (WGS) entry which is preliminary data.</text>
</comment>